<sequence>MPADSALTALIDELGRTPLRGDPAPDTFLTRLRAAIATWDSAIADLDAGGAAADALERVLAAFDMDDDFATRTREAQEMARLDVSTAAHRFLVLLIPLRRELVRADHRAISQLRRAVSLEKRAQSRWRSPDGRAAAMVDRDLELEEVRVSAKTMLDQAGEVADRFARWRAGV</sequence>
<proteinExistence type="predicted"/>
<gene>
    <name evidence="1" type="ORF">LV75_005495</name>
</gene>
<protein>
    <submittedName>
        <fullName evidence="1">Uncharacterized protein</fullName>
    </submittedName>
</protein>
<reference evidence="1 2" key="1">
    <citation type="submission" date="2022-06" db="EMBL/GenBank/DDBJ databases">
        <title>Genomic Encyclopedia of Archaeal and Bacterial Type Strains, Phase II (KMG-II): from individual species to whole genera.</title>
        <authorList>
            <person name="Goeker M."/>
        </authorList>
    </citation>
    <scope>NUCLEOTIDE SEQUENCE [LARGE SCALE GENOMIC DNA]</scope>
    <source>
        <strain evidence="1 2">DSM 44255</strain>
    </source>
</reference>
<comment type="caution">
    <text evidence="1">The sequence shown here is derived from an EMBL/GenBank/DDBJ whole genome shotgun (WGS) entry which is preliminary data.</text>
</comment>
<dbReference type="EMBL" id="JAMTCO010000014">
    <property type="protein sequence ID" value="MCP2272969.1"/>
    <property type="molecule type" value="Genomic_DNA"/>
</dbReference>
<evidence type="ECO:0000313" key="1">
    <source>
        <dbReference type="EMBL" id="MCP2272969.1"/>
    </source>
</evidence>
<name>A0ABT1IJY8_9PSEU</name>
<dbReference type="RefSeq" id="WP_253889896.1">
    <property type="nucleotide sequence ID" value="NZ_BAAAVB010000007.1"/>
</dbReference>
<keyword evidence="2" id="KW-1185">Reference proteome</keyword>
<organism evidence="1 2">
    <name type="scientific">Actinokineospora diospyrosa</name>
    <dbReference type="NCBI Taxonomy" id="103728"/>
    <lineage>
        <taxon>Bacteria</taxon>
        <taxon>Bacillati</taxon>
        <taxon>Actinomycetota</taxon>
        <taxon>Actinomycetes</taxon>
        <taxon>Pseudonocardiales</taxon>
        <taxon>Pseudonocardiaceae</taxon>
        <taxon>Actinokineospora</taxon>
    </lineage>
</organism>
<evidence type="ECO:0000313" key="2">
    <source>
        <dbReference type="Proteomes" id="UP001205185"/>
    </source>
</evidence>
<dbReference type="Proteomes" id="UP001205185">
    <property type="component" value="Unassembled WGS sequence"/>
</dbReference>
<accession>A0ABT1IJY8</accession>